<name>A0ACB8UGL2_9APHY</name>
<proteinExistence type="predicted"/>
<reference evidence="1" key="1">
    <citation type="journal article" date="2021" name="Environ. Microbiol.">
        <title>Gene family expansions and transcriptome signatures uncover fungal adaptations to wood decay.</title>
        <authorList>
            <person name="Hage H."/>
            <person name="Miyauchi S."/>
            <person name="Viragh M."/>
            <person name="Drula E."/>
            <person name="Min B."/>
            <person name="Chaduli D."/>
            <person name="Navarro D."/>
            <person name="Favel A."/>
            <person name="Norest M."/>
            <person name="Lesage-Meessen L."/>
            <person name="Balint B."/>
            <person name="Merenyi Z."/>
            <person name="de Eugenio L."/>
            <person name="Morin E."/>
            <person name="Martinez A.T."/>
            <person name="Baldrian P."/>
            <person name="Stursova M."/>
            <person name="Martinez M.J."/>
            <person name="Novotny C."/>
            <person name="Magnuson J.K."/>
            <person name="Spatafora J.W."/>
            <person name="Maurice S."/>
            <person name="Pangilinan J."/>
            <person name="Andreopoulos W."/>
            <person name="LaButti K."/>
            <person name="Hundley H."/>
            <person name="Na H."/>
            <person name="Kuo A."/>
            <person name="Barry K."/>
            <person name="Lipzen A."/>
            <person name="Henrissat B."/>
            <person name="Riley R."/>
            <person name="Ahrendt S."/>
            <person name="Nagy L.G."/>
            <person name="Grigoriev I.V."/>
            <person name="Martin F."/>
            <person name="Rosso M.N."/>
        </authorList>
    </citation>
    <scope>NUCLEOTIDE SEQUENCE</scope>
    <source>
        <strain evidence="1">CBS 384.51</strain>
    </source>
</reference>
<keyword evidence="2" id="KW-1185">Reference proteome</keyword>
<organism evidence="1 2">
    <name type="scientific">Irpex rosettiformis</name>
    <dbReference type="NCBI Taxonomy" id="378272"/>
    <lineage>
        <taxon>Eukaryota</taxon>
        <taxon>Fungi</taxon>
        <taxon>Dikarya</taxon>
        <taxon>Basidiomycota</taxon>
        <taxon>Agaricomycotina</taxon>
        <taxon>Agaricomycetes</taxon>
        <taxon>Polyporales</taxon>
        <taxon>Irpicaceae</taxon>
        <taxon>Irpex</taxon>
    </lineage>
</organism>
<gene>
    <name evidence="1" type="ORF">BDY19DRAFT_429144</name>
</gene>
<sequence length="153" mass="16438">MCPRCGALTLARVVVRYSWRTRLRACDVRLGLNPYTTCRVFEGGFTYSVEGGESRNMPSPLTCGQTEAGVKLRTQKCSLELRGGFGSKLRILGSSNSVCDQMPCTTTCVPNAAWCPSSHSLSLHVTEGTQAGLVGVGGGDKHKKIKGVEITRL</sequence>
<dbReference type="Proteomes" id="UP001055072">
    <property type="component" value="Unassembled WGS sequence"/>
</dbReference>
<evidence type="ECO:0000313" key="2">
    <source>
        <dbReference type="Proteomes" id="UP001055072"/>
    </source>
</evidence>
<protein>
    <submittedName>
        <fullName evidence="1">Uncharacterized protein</fullName>
    </submittedName>
</protein>
<comment type="caution">
    <text evidence="1">The sequence shown here is derived from an EMBL/GenBank/DDBJ whole genome shotgun (WGS) entry which is preliminary data.</text>
</comment>
<evidence type="ECO:0000313" key="1">
    <source>
        <dbReference type="EMBL" id="KAI0093492.1"/>
    </source>
</evidence>
<dbReference type="EMBL" id="MU274902">
    <property type="protein sequence ID" value="KAI0093492.1"/>
    <property type="molecule type" value="Genomic_DNA"/>
</dbReference>
<accession>A0ACB8UGL2</accession>